<protein>
    <recommendedName>
        <fullName evidence="4">Transmembrane protein</fullName>
    </recommendedName>
</protein>
<proteinExistence type="predicted"/>
<organism evidence="2 3">
    <name type="scientific">Rhizobium leguminosarum bv. viciae</name>
    <dbReference type="NCBI Taxonomy" id="387"/>
    <lineage>
        <taxon>Bacteria</taxon>
        <taxon>Pseudomonadati</taxon>
        <taxon>Pseudomonadota</taxon>
        <taxon>Alphaproteobacteria</taxon>
        <taxon>Hyphomicrobiales</taxon>
        <taxon>Rhizobiaceae</taxon>
        <taxon>Rhizobium/Agrobacterium group</taxon>
        <taxon>Rhizobium</taxon>
    </lineage>
</organism>
<dbReference type="Proteomes" id="UP000515518">
    <property type="component" value="Chromosome"/>
</dbReference>
<evidence type="ECO:0000313" key="2">
    <source>
        <dbReference type="EMBL" id="QND42994.1"/>
    </source>
</evidence>
<name>A0A7G6RL62_RHILV</name>
<dbReference type="EMBL" id="CP050549">
    <property type="protein sequence ID" value="QND42994.1"/>
    <property type="molecule type" value="Genomic_DNA"/>
</dbReference>
<accession>A0A7G6RL62</accession>
<keyword evidence="1" id="KW-1133">Transmembrane helix</keyword>
<evidence type="ECO:0008006" key="4">
    <source>
        <dbReference type="Google" id="ProtNLM"/>
    </source>
</evidence>
<sequence length="68" mass="7477">MSDIQARVASSNAKIQAELANRARLHDAAGKAIVLIWMGAAVFFGFMLSEPNIKLQDQIAQESSYEPR</sequence>
<keyword evidence="1" id="KW-0812">Transmembrane</keyword>
<feature type="transmembrane region" description="Helical" evidence="1">
    <location>
        <begin position="28"/>
        <end position="48"/>
    </location>
</feature>
<gene>
    <name evidence="2" type="ORF">HB770_21065</name>
</gene>
<keyword evidence="1" id="KW-0472">Membrane</keyword>
<evidence type="ECO:0000256" key="1">
    <source>
        <dbReference type="SAM" id="Phobius"/>
    </source>
</evidence>
<dbReference type="AlphaFoldDB" id="A0A7G6RL62"/>
<reference evidence="3" key="1">
    <citation type="journal article" date="2020" name="Mol. Plant Microbe">
        <title>Rhizobial microsymbionts of the narrowly endemic Oxytropis species growing in Kamchatka are characterized by significant genetic diversity and possess a set of genes that are associated with T3SS and T6SS secretion systems and can affect the development of symbiosis.</title>
        <authorList>
            <person name="Safronova V."/>
            <person name="Guro P."/>
            <person name="Sazanova A."/>
            <person name="Kuznetsova I."/>
            <person name="Belimov A."/>
            <person name="Yakubov V."/>
            <person name="Chirak E."/>
            <person name="Afonin A."/>
            <person name="Gogolev Y."/>
            <person name="Andronov E."/>
            <person name="Tikhonovich I."/>
        </authorList>
    </citation>
    <scope>NUCLEOTIDE SEQUENCE [LARGE SCALE GENOMIC DNA]</scope>
    <source>
        <strain evidence="3">RCAM0610</strain>
    </source>
</reference>
<evidence type="ECO:0000313" key="3">
    <source>
        <dbReference type="Proteomes" id="UP000515518"/>
    </source>
</evidence>